<dbReference type="RefSeq" id="WP_058296783.1">
    <property type="nucleotide sequence ID" value="NZ_CAMRXB010000118.1"/>
</dbReference>
<evidence type="ECO:0000313" key="3">
    <source>
        <dbReference type="Proteomes" id="UP000220840"/>
    </source>
</evidence>
<accession>A0A2A7MM59</accession>
<keyword evidence="3" id="KW-1185">Reference proteome</keyword>
<evidence type="ECO:0000259" key="1">
    <source>
        <dbReference type="Pfam" id="PF13349"/>
    </source>
</evidence>
<dbReference type="OrthoDB" id="1903278at2"/>
<evidence type="ECO:0000313" key="2">
    <source>
        <dbReference type="EMBL" id="PEG32640.1"/>
    </source>
</evidence>
<proteinExistence type="predicted"/>
<dbReference type="STRING" id="137838.GCA_001458595_04170"/>
<sequence>MKKKFMSTSIKIFLLILILLTIVFYSSGCIILVNSGYKLSDYADEINLNDFNFYYSDELGFNYKTSEKSYPINNNIKNFEISLESQNINVNEYDGDNILVEIKNNRNSNAELSKTENGDKMIFNSNHSIPSHSTVNISIPQKIIKDLSLKLTTSSGDVNLSNLNINSISTFTSSGEIYMSNVNLDYISLNSSSGDISLNNLFASDTKINSTSGEIDCIGNFGTLYSSSTSGDMNFSFTDSLKKSSFGSVSGDISLNIPTQCGYKINYYTVSGDTSFSTLSNGNEEALIDIKTTSGDISVN</sequence>
<dbReference type="EMBL" id="PDCJ01000001">
    <property type="protein sequence ID" value="PEG32640.1"/>
    <property type="molecule type" value="Genomic_DNA"/>
</dbReference>
<reference evidence="2 3" key="1">
    <citation type="submission" date="2017-10" db="EMBL/GenBank/DDBJ databases">
        <title>Effective Description of Clostridium neonatale sp. nov. linked to necrotizing enterocolitis in neonates and a clarification of species assignable to the genus Clostridium (Prazmowski 1880) emend. Lawson and Rainey 2016.</title>
        <authorList>
            <person name="Bernard K."/>
            <person name="Burdz T."/>
            <person name="Wiebe D."/>
            <person name="Balcewich B."/>
            <person name="Alfa M."/>
            <person name="Bernier A.-M."/>
        </authorList>
    </citation>
    <scope>NUCLEOTIDE SEQUENCE [LARGE SCALE GENOMIC DNA]</scope>
    <source>
        <strain evidence="2 3">LCDC99A005</strain>
    </source>
</reference>
<dbReference type="Proteomes" id="UP000220840">
    <property type="component" value="Unassembled WGS sequence"/>
</dbReference>
<dbReference type="InterPro" id="IPR025164">
    <property type="entry name" value="Toastrack_DUF4097"/>
</dbReference>
<dbReference type="AlphaFoldDB" id="A0A2A7MM59"/>
<feature type="domain" description="DUF4097" evidence="1">
    <location>
        <begin position="76"/>
        <end position="299"/>
    </location>
</feature>
<name>A0A2A7MM59_9CLOT</name>
<comment type="caution">
    <text evidence="2">The sequence shown here is derived from an EMBL/GenBank/DDBJ whole genome shotgun (WGS) entry which is preliminary data.</text>
</comment>
<gene>
    <name evidence="2" type="ORF">CQ394_13385</name>
</gene>
<protein>
    <recommendedName>
        <fullName evidence="1">DUF4097 domain-containing protein</fullName>
    </recommendedName>
</protein>
<dbReference type="Pfam" id="PF13349">
    <property type="entry name" value="DUF4097"/>
    <property type="match status" value="1"/>
</dbReference>
<organism evidence="2 3">
    <name type="scientific">Clostridium neonatale</name>
    <dbReference type="NCBI Taxonomy" id="137838"/>
    <lineage>
        <taxon>Bacteria</taxon>
        <taxon>Bacillati</taxon>
        <taxon>Bacillota</taxon>
        <taxon>Clostridia</taxon>
        <taxon>Eubacteriales</taxon>
        <taxon>Clostridiaceae</taxon>
        <taxon>Clostridium</taxon>
    </lineage>
</organism>